<dbReference type="HOGENOM" id="CLU_056751_0_0_1"/>
<dbReference type="RefSeq" id="XP_002545566.1">
    <property type="nucleotide sequence ID" value="XM_002545520.1"/>
</dbReference>
<dbReference type="Proteomes" id="UP000002037">
    <property type="component" value="Unassembled WGS sequence"/>
</dbReference>
<protein>
    <submittedName>
        <fullName evidence="2">Uncharacterized protein</fullName>
    </submittedName>
</protein>
<gene>
    <name evidence="2" type="ORF">CTRG_00347</name>
</gene>
<dbReference type="VEuPathDB" id="FungiDB:CTRG_00347"/>
<dbReference type="OrthoDB" id="4026683at2759"/>
<evidence type="ECO:0000313" key="2">
    <source>
        <dbReference type="EMBL" id="EER35608.1"/>
    </source>
</evidence>
<sequence>MKSDTPPEYTNRSSDNYEDEFPPEFSTLEQHELPEYFQTTKNPGWTIIINNRFWLDGFRIFVSLDAAYKFSVFKKNKTPEIIDLQEQGFGVPILKAITPNVPFTNKFLTFRRYVPTNLHPFDIDKDYYEYCVVKKTIHVGYDTFIFEFKPDPNVRKSDFTITMFSHSQLPINDYIYKGNKHRWVDETHGKGFRKRWSMKFGFKHTILRSDQLSLTDNWDGKGDKLNKTINKNPYLEGYLKKMFSVSARLPKHEYYGNLCSDTLGETEQFFKTGYAELKIDDIANPNSNVNYETIFSLTEDHLVTICIATVLKRQKDIEEDRKRSSSGGGGGG</sequence>
<dbReference type="EMBL" id="GG692395">
    <property type="protein sequence ID" value="EER35608.1"/>
    <property type="molecule type" value="Genomic_DNA"/>
</dbReference>
<dbReference type="eggNOG" id="ENOG502RQ2Z">
    <property type="taxonomic scope" value="Eukaryota"/>
</dbReference>
<proteinExistence type="predicted"/>
<reference evidence="2 3" key="1">
    <citation type="journal article" date="2009" name="Nature">
        <title>Evolution of pathogenicity and sexual reproduction in eight Candida genomes.</title>
        <authorList>
            <person name="Butler G."/>
            <person name="Rasmussen M.D."/>
            <person name="Lin M.F."/>
            <person name="Santos M.A."/>
            <person name="Sakthikumar S."/>
            <person name="Munro C.A."/>
            <person name="Rheinbay E."/>
            <person name="Grabherr M."/>
            <person name="Forche A."/>
            <person name="Reedy J.L."/>
            <person name="Agrafioti I."/>
            <person name="Arnaud M.B."/>
            <person name="Bates S."/>
            <person name="Brown A.J."/>
            <person name="Brunke S."/>
            <person name="Costanzo M.C."/>
            <person name="Fitzpatrick D.A."/>
            <person name="de Groot P.W."/>
            <person name="Harris D."/>
            <person name="Hoyer L.L."/>
            <person name="Hube B."/>
            <person name="Klis F.M."/>
            <person name="Kodira C."/>
            <person name="Lennard N."/>
            <person name="Logue M.E."/>
            <person name="Martin R."/>
            <person name="Neiman A.M."/>
            <person name="Nikolaou E."/>
            <person name="Quail M.A."/>
            <person name="Quinn J."/>
            <person name="Santos M.C."/>
            <person name="Schmitzberger F.F."/>
            <person name="Sherlock G."/>
            <person name="Shah P."/>
            <person name="Silverstein K.A."/>
            <person name="Skrzypek M.S."/>
            <person name="Soll D."/>
            <person name="Staggs R."/>
            <person name="Stansfield I."/>
            <person name="Stumpf M.P."/>
            <person name="Sudbery P.E."/>
            <person name="Srikantha T."/>
            <person name="Zeng Q."/>
            <person name="Berman J."/>
            <person name="Berriman M."/>
            <person name="Heitman J."/>
            <person name="Gow N.A."/>
            <person name="Lorenz M.C."/>
            <person name="Birren B.W."/>
            <person name="Kellis M."/>
            <person name="Cuomo C.A."/>
        </authorList>
    </citation>
    <scope>NUCLEOTIDE SEQUENCE [LARGE SCALE GENOMIC DNA]</scope>
    <source>
        <strain evidence="3">ATCC MYA-3404 / T1</strain>
    </source>
</reference>
<dbReference type="KEGG" id="ctp:CTRG_00347"/>
<organism evidence="2 3">
    <name type="scientific">Candida tropicalis (strain ATCC MYA-3404 / T1)</name>
    <name type="common">Yeast</name>
    <dbReference type="NCBI Taxonomy" id="294747"/>
    <lineage>
        <taxon>Eukaryota</taxon>
        <taxon>Fungi</taxon>
        <taxon>Dikarya</taxon>
        <taxon>Ascomycota</taxon>
        <taxon>Saccharomycotina</taxon>
        <taxon>Pichiomycetes</taxon>
        <taxon>Debaryomycetaceae</taxon>
        <taxon>Candida/Lodderomyces clade</taxon>
        <taxon>Candida</taxon>
    </lineage>
</organism>
<dbReference type="GeneID" id="8298996"/>
<dbReference type="AlphaFoldDB" id="C5M2Q8"/>
<evidence type="ECO:0000256" key="1">
    <source>
        <dbReference type="SAM" id="MobiDB-lite"/>
    </source>
</evidence>
<name>C5M2Q8_CANTT</name>
<feature type="region of interest" description="Disordered" evidence="1">
    <location>
        <begin position="1"/>
        <end position="21"/>
    </location>
</feature>
<evidence type="ECO:0000313" key="3">
    <source>
        <dbReference type="Proteomes" id="UP000002037"/>
    </source>
</evidence>
<keyword evidence="3" id="KW-1185">Reference proteome</keyword>
<accession>C5M2Q8</accession>